<comment type="similarity">
    <text evidence="3 11">Belongs to the NadD family.</text>
</comment>
<evidence type="ECO:0000259" key="12">
    <source>
        <dbReference type="Pfam" id="PF01467"/>
    </source>
</evidence>
<evidence type="ECO:0000256" key="10">
    <source>
        <dbReference type="ARBA" id="ARBA00048721"/>
    </source>
</evidence>
<proteinExistence type="inferred from homology"/>
<evidence type="ECO:0000256" key="4">
    <source>
        <dbReference type="ARBA" id="ARBA00022642"/>
    </source>
</evidence>
<keyword evidence="5 11" id="KW-0808">Transferase</keyword>
<keyword evidence="9 11" id="KW-0520">NAD</keyword>
<evidence type="ECO:0000256" key="3">
    <source>
        <dbReference type="ARBA" id="ARBA00009014"/>
    </source>
</evidence>
<keyword evidence="8 11" id="KW-0067">ATP-binding</keyword>
<evidence type="ECO:0000256" key="1">
    <source>
        <dbReference type="ARBA" id="ARBA00002324"/>
    </source>
</evidence>
<dbReference type="PANTHER" id="PTHR39321">
    <property type="entry name" value="NICOTINATE-NUCLEOTIDE ADENYLYLTRANSFERASE-RELATED"/>
    <property type="match status" value="1"/>
</dbReference>
<evidence type="ECO:0000256" key="9">
    <source>
        <dbReference type="ARBA" id="ARBA00023027"/>
    </source>
</evidence>
<evidence type="ECO:0000256" key="7">
    <source>
        <dbReference type="ARBA" id="ARBA00022741"/>
    </source>
</evidence>
<dbReference type="AlphaFoldDB" id="A0A1C3ENA9"/>
<comment type="caution">
    <text evidence="13">The sequence shown here is derived from an EMBL/GenBank/DDBJ whole genome shotgun (WGS) entry which is preliminary data.</text>
</comment>
<keyword evidence="14" id="KW-1185">Reference proteome</keyword>
<evidence type="ECO:0000256" key="5">
    <source>
        <dbReference type="ARBA" id="ARBA00022679"/>
    </source>
</evidence>
<organism evidence="13 14">
    <name type="scientific">Planctopirus hydrillae</name>
    <dbReference type="NCBI Taxonomy" id="1841610"/>
    <lineage>
        <taxon>Bacteria</taxon>
        <taxon>Pseudomonadati</taxon>
        <taxon>Planctomycetota</taxon>
        <taxon>Planctomycetia</taxon>
        <taxon>Planctomycetales</taxon>
        <taxon>Planctomycetaceae</taxon>
        <taxon>Planctopirus</taxon>
    </lineage>
</organism>
<dbReference type="GO" id="GO:0005524">
    <property type="term" value="F:ATP binding"/>
    <property type="evidence" value="ECO:0007669"/>
    <property type="project" value="UniProtKB-KW"/>
</dbReference>
<dbReference type="SUPFAM" id="SSF52374">
    <property type="entry name" value="Nucleotidylyl transferase"/>
    <property type="match status" value="1"/>
</dbReference>
<dbReference type="GO" id="GO:0009435">
    <property type="term" value="P:NAD+ biosynthetic process"/>
    <property type="evidence" value="ECO:0007669"/>
    <property type="project" value="UniProtKB-UniRule"/>
</dbReference>
<keyword evidence="7 11" id="KW-0547">Nucleotide-binding</keyword>
<protein>
    <recommendedName>
        <fullName evidence="11">Probable nicotinate-nucleotide adenylyltransferase</fullName>
        <ecNumber evidence="11">2.7.7.18</ecNumber>
    </recommendedName>
    <alternativeName>
        <fullName evidence="11">Deamido-NAD(+) diphosphorylase</fullName>
    </alternativeName>
    <alternativeName>
        <fullName evidence="11">Deamido-NAD(+) pyrophosphorylase</fullName>
    </alternativeName>
    <alternativeName>
        <fullName evidence="11">Nicotinate mononucleotide adenylyltransferase</fullName>
        <shortName evidence="11">NaMN adenylyltransferase</shortName>
    </alternativeName>
</protein>
<dbReference type="NCBIfam" id="TIGR00125">
    <property type="entry name" value="cyt_tran_rel"/>
    <property type="match status" value="1"/>
</dbReference>
<dbReference type="InterPro" id="IPR004821">
    <property type="entry name" value="Cyt_trans-like"/>
</dbReference>
<dbReference type="NCBIfam" id="TIGR00482">
    <property type="entry name" value="nicotinate (nicotinamide) nucleotide adenylyltransferase"/>
    <property type="match status" value="1"/>
</dbReference>
<dbReference type="GO" id="GO:0004515">
    <property type="term" value="F:nicotinate-nucleotide adenylyltransferase activity"/>
    <property type="evidence" value="ECO:0007669"/>
    <property type="project" value="UniProtKB-UniRule"/>
</dbReference>
<dbReference type="Pfam" id="PF01467">
    <property type="entry name" value="CTP_transf_like"/>
    <property type="match status" value="1"/>
</dbReference>
<gene>
    <name evidence="11" type="primary">nadD</name>
    <name evidence="13" type="ORF">A6X21_03290</name>
</gene>
<dbReference type="InterPro" id="IPR014729">
    <property type="entry name" value="Rossmann-like_a/b/a_fold"/>
</dbReference>
<keyword evidence="6 11" id="KW-0548">Nucleotidyltransferase</keyword>
<dbReference type="STRING" id="1841610.A6X21_03290"/>
<evidence type="ECO:0000313" key="14">
    <source>
        <dbReference type="Proteomes" id="UP000094828"/>
    </source>
</evidence>
<feature type="domain" description="Cytidyltransferase-like" evidence="12">
    <location>
        <begin position="5"/>
        <end position="175"/>
    </location>
</feature>
<sequence length="203" mass="22946">MRIGLYGGTFDPVHLAHLVLAETCREKLQLDQVWFIPAYQPPHKPGRVILEPKHRIQMLKLAVVGMPCFKVEPVEIQRGEISYTVDTLRQLRQLHPQHEFFLLMGADSLTMLHTWKEPQALFELATLAVVNRGKEPAPAVGDLAELRSIVGEVALAKILHLRMPGMDLSATTLRENVAQGRSIRFLVPRAVEAYIEANHCYRS</sequence>
<comment type="function">
    <text evidence="1 11">Catalyzes the reversible adenylation of nicotinate mononucleotide (NaMN) to nicotinic acid adenine dinucleotide (NaAD).</text>
</comment>
<keyword evidence="4 11" id="KW-0662">Pyridine nucleotide biosynthesis</keyword>
<evidence type="ECO:0000256" key="2">
    <source>
        <dbReference type="ARBA" id="ARBA00005019"/>
    </source>
</evidence>
<dbReference type="EC" id="2.7.7.18" evidence="11"/>
<dbReference type="NCBIfam" id="NF000840">
    <property type="entry name" value="PRK00071.1-3"/>
    <property type="match status" value="1"/>
</dbReference>
<comment type="catalytic activity">
    <reaction evidence="10 11">
        <text>nicotinate beta-D-ribonucleotide + ATP + H(+) = deamido-NAD(+) + diphosphate</text>
        <dbReference type="Rhea" id="RHEA:22860"/>
        <dbReference type="ChEBI" id="CHEBI:15378"/>
        <dbReference type="ChEBI" id="CHEBI:30616"/>
        <dbReference type="ChEBI" id="CHEBI:33019"/>
        <dbReference type="ChEBI" id="CHEBI:57502"/>
        <dbReference type="ChEBI" id="CHEBI:58437"/>
        <dbReference type="EC" id="2.7.7.18"/>
    </reaction>
</comment>
<name>A0A1C3ENA9_9PLAN</name>
<dbReference type="OrthoDB" id="5295945at2"/>
<dbReference type="UniPathway" id="UPA00253">
    <property type="reaction ID" value="UER00332"/>
</dbReference>
<evidence type="ECO:0000313" key="13">
    <source>
        <dbReference type="EMBL" id="ODA34708.1"/>
    </source>
</evidence>
<dbReference type="EMBL" id="LYDR01000039">
    <property type="protein sequence ID" value="ODA34708.1"/>
    <property type="molecule type" value="Genomic_DNA"/>
</dbReference>
<dbReference type="Proteomes" id="UP000094828">
    <property type="component" value="Unassembled WGS sequence"/>
</dbReference>
<comment type="pathway">
    <text evidence="2 11">Cofactor biosynthesis; NAD(+) biosynthesis; deamido-NAD(+) from nicotinate D-ribonucleotide: step 1/1.</text>
</comment>
<reference evidence="13 14" key="1">
    <citation type="submission" date="2016-05" db="EMBL/GenBank/DDBJ databases">
        <title>Genomic and physiological characterization of Planctopirus sp. isolated from fresh water lake.</title>
        <authorList>
            <person name="Subhash Y."/>
            <person name="Ramana C."/>
        </authorList>
    </citation>
    <scope>NUCLEOTIDE SEQUENCE [LARGE SCALE GENOMIC DNA]</scope>
    <source>
        <strain evidence="13 14">JC280</strain>
    </source>
</reference>
<evidence type="ECO:0000256" key="8">
    <source>
        <dbReference type="ARBA" id="ARBA00022840"/>
    </source>
</evidence>
<evidence type="ECO:0000256" key="11">
    <source>
        <dbReference type="HAMAP-Rule" id="MF_00244"/>
    </source>
</evidence>
<dbReference type="HAMAP" id="MF_00244">
    <property type="entry name" value="NaMN_adenylyltr"/>
    <property type="match status" value="1"/>
</dbReference>
<evidence type="ECO:0000256" key="6">
    <source>
        <dbReference type="ARBA" id="ARBA00022695"/>
    </source>
</evidence>
<accession>A0A1C3ENA9</accession>
<dbReference type="InterPro" id="IPR005248">
    <property type="entry name" value="NadD/NMNAT"/>
</dbReference>
<dbReference type="PANTHER" id="PTHR39321:SF3">
    <property type="entry name" value="PHOSPHOPANTETHEINE ADENYLYLTRANSFERASE"/>
    <property type="match status" value="1"/>
</dbReference>
<dbReference type="Gene3D" id="3.40.50.620">
    <property type="entry name" value="HUPs"/>
    <property type="match status" value="1"/>
</dbReference>
<dbReference type="RefSeq" id="WP_068846180.1">
    <property type="nucleotide sequence ID" value="NZ_LYDR01000039.1"/>
</dbReference>
<dbReference type="CDD" id="cd02165">
    <property type="entry name" value="NMNAT"/>
    <property type="match status" value="1"/>
</dbReference>